<dbReference type="InterPro" id="IPR021878">
    <property type="entry name" value="TgpA_N"/>
</dbReference>
<organism evidence="5 6">
    <name type="scientific">Frondihabitans cladoniiphilus</name>
    <dbReference type="NCBI Taxonomy" id="715785"/>
    <lineage>
        <taxon>Bacteria</taxon>
        <taxon>Bacillati</taxon>
        <taxon>Actinomycetota</taxon>
        <taxon>Actinomycetes</taxon>
        <taxon>Micrococcales</taxon>
        <taxon>Microbacteriaceae</taxon>
        <taxon>Frondihabitans</taxon>
    </lineage>
</organism>
<dbReference type="InterPro" id="IPR002931">
    <property type="entry name" value="Transglutaminase-like"/>
</dbReference>
<dbReference type="RefSeq" id="WP_345373090.1">
    <property type="nucleotide sequence ID" value="NZ_BAABLM010000001.1"/>
</dbReference>
<feature type="transmembrane region" description="Helical" evidence="2">
    <location>
        <begin position="31"/>
        <end position="50"/>
    </location>
</feature>
<feature type="transmembrane region" description="Helical" evidence="2">
    <location>
        <begin position="114"/>
        <end position="137"/>
    </location>
</feature>
<gene>
    <name evidence="5" type="ORF">GCM10025780_06280</name>
</gene>
<dbReference type="InterPro" id="IPR052901">
    <property type="entry name" value="Bact_TGase-like"/>
</dbReference>
<dbReference type="PANTHER" id="PTHR42736">
    <property type="entry name" value="PROTEIN-GLUTAMINE GAMMA-GLUTAMYLTRANSFERASE"/>
    <property type="match status" value="1"/>
</dbReference>
<feature type="transmembrane region" description="Helical" evidence="2">
    <location>
        <begin position="7"/>
        <end position="25"/>
    </location>
</feature>
<keyword evidence="2" id="KW-0812">Transmembrane</keyword>
<feature type="domain" description="Protein-glutamine gamma-glutamyltransferase TgpA N-terminal" evidence="4">
    <location>
        <begin position="12"/>
        <end position="404"/>
    </location>
</feature>
<dbReference type="PANTHER" id="PTHR42736:SF1">
    <property type="entry name" value="PROTEIN-GLUTAMINE GAMMA-GLUTAMYLTRANSFERASE"/>
    <property type="match status" value="1"/>
</dbReference>
<comment type="caution">
    <text evidence="5">The sequence shown here is derived from an EMBL/GenBank/DDBJ whole genome shotgun (WGS) entry which is preliminary data.</text>
</comment>
<accession>A0ABP8VLK3</accession>
<evidence type="ECO:0000256" key="2">
    <source>
        <dbReference type="SAM" id="Phobius"/>
    </source>
</evidence>
<feature type="region of interest" description="Disordered" evidence="1">
    <location>
        <begin position="547"/>
        <end position="602"/>
    </location>
</feature>
<keyword evidence="2" id="KW-0472">Membrane</keyword>
<feature type="transmembrane region" description="Helical" evidence="2">
    <location>
        <begin position="619"/>
        <end position="643"/>
    </location>
</feature>
<dbReference type="SUPFAM" id="SSF54001">
    <property type="entry name" value="Cysteine proteinases"/>
    <property type="match status" value="1"/>
</dbReference>
<feature type="compositionally biased region" description="Polar residues" evidence="1">
    <location>
        <begin position="564"/>
        <end position="574"/>
    </location>
</feature>
<feature type="transmembrane region" description="Helical" evidence="2">
    <location>
        <begin position="144"/>
        <end position="166"/>
    </location>
</feature>
<proteinExistence type="predicted"/>
<keyword evidence="2" id="KW-1133">Transmembrane helix</keyword>
<dbReference type="Gene3D" id="3.10.620.30">
    <property type="match status" value="1"/>
</dbReference>
<feature type="domain" description="Transglutaminase-like" evidence="3">
    <location>
        <begin position="440"/>
        <end position="554"/>
    </location>
</feature>
<feature type="transmembrane region" description="Helical" evidence="2">
    <location>
        <begin position="55"/>
        <end position="75"/>
    </location>
</feature>
<feature type="compositionally biased region" description="Polar residues" evidence="1">
    <location>
        <begin position="586"/>
        <end position="595"/>
    </location>
</feature>
<evidence type="ECO:0000256" key="1">
    <source>
        <dbReference type="SAM" id="MobiDB-lite"/>
    </source>
</evidence>
<evidence type="ECO:0000313" key="6">
    <source>
        <dbReference type="Proteomes" id="UP001501295"/>
    </source>
</evidence>
<protein>
    <submittedName>
        <fullName evidence="5">Transglutaminase-like domain-containing protein</fullName>
    </submittedName>
</protein>
<reference evidence="6" key="1">
    <citation type="journal article" date="2019" name="Int. J. Syst. Evol. Microbiol.">
        <title>The Global Catalogue of Microorganisms (GCM) 10K type strain sequencing project: providing services to taxonomists for standard genome sequencing and annotation.</title>
        <authorList>
            <consortium name="The Broad Institute Genomics Platform"/>
            <consortium name="The Broad Institute Genome Sequencing Center for Infectious Disease"/>
            <person name="Wu L."/>
            <person name="Ma J."/>
        </authorList>
    </citation>
    <scope>NUCLEOTIDE SEQUENCE [LARGE SCALE GENOMIC DNA]</scope>
    <source>
        <strain evidence="6">JCM 18956</strain>
    </source>
</reference>
<feature type="transmembrane region" description="Helical" evidence="2">
    <location>
        <begin position="172"/>
        <end position="193"/>
    </location>
</feature>
<dbReference type="Proteomes" id="UP001501295">
    <property type="component" value="Unassembled WGS sequence"/>
</dbReference>
<feature type="transmembrane region" description="Helical" evidence="2">
    <location>
        <begin position="205"/>
        <end position="227"/>
    </location>
</feature>
<evidence type="ECO:0000259" key="3">
    <source>
        <dbReference type="Pfam" id="PF01841"/>
    </source>
</evidence>
<dbReference type="Pfam" id="PF01841">
    <property type="entry name" value="Transglut_core"/>
    <property type="match status" value="1"/>
</dbReference>
<name>A0ABP8VLK3_9MICO</name>
<evidence type="ECO:0000313" key="5">
    <source>
        <dbReference type="EMBL" id="GAA4667001.1"/>
    </source>
</evidence>
<keyword evidence="6" id="KW-1185">Reference proteome</keyword>
<dbReference type="EMBL" id="BAABLM010000001">
    <property type="protein sequence ID" value="GAA4667001.1"/>
    <property type="molecule type" value="Genomic_DNA"/>
</dbReference>
<dbReference type="InterPro" id="IPR038765">
    <property type="entry name" value="Papain-like_cys_pep_sf"/>
</dbReference>
<dbReference type="Pfam" id="PF11992">
    <property type="entry name" value="TgpA_N"/>
    <property type="match status" value="1"/>
</dbReference>
<evidence type="ECO:0000259" key="4">
    <source>
        <dbReference type="Pfam" id="PF11992"/>
    </source>
</evidence>
<sequence length="776" mass="80561">MPRLPDLGFAGVLLAIAAVPLGAVYEHPAFVAVSVGALVLGGAIGVVGAWRRLPWYAVVALTAVVYLIVGVPLAVPTEAASRVLPTATGFRDLVTGTATSWQRMLSVDLPLGDFQALLVPALVVLLVATVVSVSLVLRTSRPGWAIAPAVGVLAFGIAVGGTRAVAPLVAGLAFVVVAPLVAGLAFVVVALLWAVRPVIADGRSFARGAAAAMLVLVCAAAGGLVVAGNPPAVSRQVLRTAVVPPFDPSHQVSPLVGFRNDVLPPGDAKRMLTVTGLPTGARVRVATLDDYDGLVFAVGDGAASASSGTFALVPSRIDRSRASGSRSSGLPATVSVTVDAYRGVWLPTVGDVESVTIGPPVSGSAAARPGAVDGTVYVNKETSTAAVRAGMTAGETYQVAAVVPSTPSLDQVAALRPGTAKQTKPAAVPAALAAVVKAHATGSTPGARLAAVTTWLRSGYVSDSGQGEPFSAAGHTAGRLQTLLTATPMLGDAEQYAPALALLARQLGFPSRVVVGFAGTGASGSQGTTTFTGADLTAWVEVQTSTGAWVDIDPNPKPRPVPSPQTEETQSVARPQTVLPPPPPSKNDTAVTQNRDGQKTKQDSGAPAWLLVLLEVLRIGLPILVIAAIVLAPLWAIALARLLRRRIRRRRDRAETTVSGAWNELEDAVHDSGPRLAAALHRASTRSEVAAAVGTPEVVRLAERAERSVFSRQVLTAAEVEAFWAETRDARRSIQATAPTRWERLRYHLTARSLVDGLTRWRLGRRAARQERRENR</sequence>